<reference evidence="1 2" key="1">
    <citation type="submission" date="2020-04" db="EMBL/GenBank/DDBJ databases">
        <title>Achromobacter ruhlandii genome sequencing and assembly.</title>
        <authorList>
            <person name="Martins R.C.R."/>
            <person name="Perdigao-Neto L.V."/>
            <person name="Levin A.S.S."/>
            <person name="Costa S.F."/>
        </authorList>
    </citation>
    <scope>NUCLEOTIDE SEQUENCE [LARGE SCALE GENOMIC DNA]</scope>
    <source>
        <strain evidence="1 2">9035ralo</strain>
    </source>
</reference>
<comment type="caution">
    <text evidence="1">The sequence shown here is derived from an EMBL/GenBank/DDBJ whole genome shotgun (WGS) entry which is preliminary data.</text>
</comment>
<accession>A0A848NFH8</accession>
<evidence type="ECO:0000313" key="2">
    <source>
        <dbReference type="Proteomes" id="UP000542405"/>
    </source>
</evidence>
<sequence>MEKTYDNYVAQLRHLLDAAEPGVGLAFGANLVAALVGGQPVWFDRGEGLCYLGDFDADAWRGEAWEGQTVEETWRVLQYPRFVRLRMARQDGMPALARGRSLAH</sequence>
<dbReference type="EMBL" id="JABBZE010000084">
    <property type="protein sequence ID" value="NMU90236.1"/>
    <property type="molecule type" value="Genomic_DNA"/>
</dbReference>
<dbReference type="Proteomes" id="UP000542405">
    <property type="component" value="Unassembled WGS sequence"/>
</dbReference>
<gene>
    <name evidence="1" type="ORF">HGQ98_10400</name>
</gene>
<name>A0A848NFH8_9BURK</name>
<evidence type="ECO:0008006" key="3">
    <source>
        <dbReference type="Google" id="ProtNLM"/>
    </source>
</evidence>
<dbReference type="RefSeq" id="WP_169536451.1">
    <property type="nucleotide sequence ID" value="NZ_JABBZE010000084.1"/>
</dbReference>
<organism evidence="1 2">
    <name type="scientific">Achromobacter ruhlandii</name>
    <dbReference type="NCBI Taxonomy" id="72557"/>
    <lineage>
        <taxon>Bacteria</taxon>
        <taxon>Pseudomonadati</taxon>
        <taxon>Pseudomonadota</taxon>
        <taxon>Betaproteobacteria</taxon>
        <taxon>Burkholderiales</taxon>
        <taxon>Alcaligenaceae</taxon>
        <taxon>Achromobacter</taxon>
    </lineage>
</organism>
<proteinExistence type="predicted"/>
<protein>
    <recommendedName>
        <fullName evidence="3">DUF3085 domain-containing protein</fullName>
    </recommendedName>
</protein>
<evidence type="ECO:0000313" key="1">
    <source>
        <dbReference type="EMBL" id="NMU90236.1"/>
    </source>
</evidence>
<dbReference type="AlphaFoldDB" id="A0A848NFH8"/>